<proteinExistence type="predicted"/>
<dbReference type="Proteomes" id="UP000193224">
    <property type="component" value="Unassembled WGS sequence"/>
</dbReference>
<gene>
    <name evidence="1" type="ORF">ROA7745_04281</name>
</gene>
<dbReference type="AlphaFoldDB" id="A0A1X7BXT6"/>
<evidence type="ECO:0000313" key="1">
    <source>
        <dbReference type="EMBL" id="SMC14414.1"/>
    </source>
</evidence>
<protein>
    <submittedName>
        <fullName evidence="1">Uncharacterized protein</fullName>
    </submittedName>
</protein>
<sequence>MAIEIGKMSANAVQVDEPINRPQQMLLRDVILQRERVEQRCLRFLPRSQHH</sequence>
<evidence type="ECO:0000313" key="2">
    <source>
        <dbReference type="Proteomes" id="UP000193224"/>
    </source>
</evidence>
<organism evidence="1 2">
    <name type="scientific">Roseovarius aestuarii</name>
    <dbReference type="NCBI Taxonomy" id="475083"/>
    <lineage>
        <taxon>Bacteria</taxon>
        <taxon>Pseudomonadati</taxon>
        <taxon>Pseudomonadota</taxon>
        <taxon>Alphaproteobacteria</taxon>
        <taxon>Rhodobacterales</taxon>
        <taxon>Roseobacteraceae</taxon>
        <taxon>Roseovarius</taxon>
    </lineage>
</organism>
<dbReference type="EMBL" id="FWXB01000025">
    <property type="protein sequence ID" value="SMC14414.1"/>
    <property type="molecule type" value="Genomic_DNA"/>
</dbReference>
<reference evidence="1 2" key="1">
    <citation type="submission" date="2017-03" db="EMBL/GenBank/DDBJ databases">
        <authorList>
            <person name="Afonso C.L."/>
            <person name="Miller P.J."/>
            <person name="Scott M.A."/>
            <person name="Spackman E."/>
            <person name="Goraichik I."/>
            <person name="Dimitrov K.M."/>
            <person name="Suarez D.L."/>
            <person name="Swayne D.E."/>
        </authorList>
    </citation>
    <scope>NUCLEOTIDE SEQUENCE [LARGE SCALE GENOMIC DNA]</scope>
    <source>
        <strain evidence="1 2">CECT 7745</strain>
    </source>
</reference>
<keyword evidence="2" id="KW-1185">Reference proteome</keyword>
<accession>A0A1X7BXT6</accession>
<name>A0A1X7BXT6_9RHOB</name>